<protein>
    <submittedName>
        <fullName evidence="1">Rna-directed dna polymerase from mobile element jockey-like</fullName>
    </submittedName>
</protein>
<keyword evidence="1" id="KW-0695">RNA-directed DNA polymerase</keyword>
<dbReference type="GO" id="GO:0003964">
    <property type="term" value="F:RNA-directed DNA polymerase activity"/>
    <property type="evidence" value="ECO:0007669"/>
    <property type="project" value="UniProtKB-KW"/>
</dbReference>
<gene>
    <name evidence="1" type="ORF">llap_2334</name>
</gene>
<dbReference type="AlphaFoldDB" id="A0A2I0UMU8"/>
<keyword evidence="1" id="KW-0548">Nucleotidyltransferase</keyword>
<keyword evidence="2" id="KW-1185">Reference proteome</keyword>
<sequence length="98" mass="10636">MIASRGSTAQCPDRRLVTTGASEGSVLVPVLFNIFINDIDSGIECTLSKCADDTKLTGAVSMLKGKDAIQGDLDRFERWTCANPMKFKKAKCKVLHLS</sequence>
<reference evidence="2" key="1">
    <citation type="submission" date="2017-11" db="EMBL/GenBank/DDBJ databases">
        <authorList>
            <person name="Lima N.C."/>
            <person name="Parody-Merino A.M."/>
            <person name="Battley P.F."/>
            <person name="Fidler A.E."/>
            <person name="Prosdocimi F."/>
        </authorList>
    </citation>
    <scope>NUCLEOTIDE SEQUENCE [LARGE SCALE GENOMIC DNA]</scope>
</reference>
<accession>A0A2I0UMU8</accession>
<dbReference type="Proteomes" id="UP000233556">
    <property type="component" value="Unassembled WGS sequence"/>
</dbReference>
<proteinExistence type="predicted"/>
<reference evidence="2" key="2">
    <citation type="submission" date="2017-12" db="EMBL/GenBank/DDBJ databases">
        <title>Genome sequence of the Bar-tailed Godwit (Limosa lapponica baueri).</title>
        <authorList>
            <person name="Lima N.C.B."/>
            <person name="Parody-Merino A.M."/>
            <person name="Battley P.F."/>
            <person name="Fidler A.E."/>
            <person name="Prosdocimi F."/>
        </authorList>
    </citation>
    <scope>NUCLEOTIDE SEQUENCE [LARGE SCALE GENOMIC DNA]</scope>
</reference>
<dbReference type="EMBL" id="KZ505680">
    <property type="protein sequence ID" value="PKU47367.1"/>
    <property type="molecule type" value="Genomic_DNA"/>
</dbReference>
<evidence type="ECO:0000313" key="2">
    <source>
        <dbReference type="Proteomes" id="UP000233556"/>
    </source>
</evidence>
<organism evidence="1 2">
    <name type="scientific">Limosa lapponica baueri</name>
    <dbReference type="NCBI Taxonomy" id="1758121"/>
    <lineage>
        <taxon>Eukaryota</taxon>
        <taxon>Metazoa</taxon>
        <taxon>Chordata</taxon>
        <taxon>Craniata</taxon>
        <taxon>Vertebrata</taxon>
        <taxon>Euteleostomi</taxon>
        <taxon>Archelosauria</taxon>
        <taxon>Archosauria</taxon>
        <taxon>Dinosauria</taxon>
        <taxon>Saurischia</taxon>
        <taxon>Theropoda</taxon>
        <taxon>Coelurosauria</taxon>
        <taxon>Aves</taxon>
        <taxon>Neognathae</taxon>
        <taxon>Neoaves</taxon>
        <taxon>Charadriiformes</taxon>
        <taxon>Scolopacidae</taxon>
        <taxon>Limosa</taxon>
    </lineage>
</organism>
<name>A0A2I0UMU8_LIMLA</name>
<dbReference type="OrthoDB" id="416454at2759"/>
<evidence type="ECO:0000313" key="1">
    <source>
        <dbReference type="EMBL" id="PKU47367.1"/>
    </source>
</evidence>
<keyword evidence="1" id="KW-0808">Transferase</keyword>
<dbReference type="PANTHER" id="PTHR33332">
    <property type="entry name" value="REVERSE TRANSCRIPTASE DOMAIN-CONTAINING PROTEIN"/>
    <property type="match status" value="1"/>
</dbReference>